<accession>A0A3S5B2D4</accession>
<evidence type="ECO:0000313" key="3">
    <source>
        <dbReference type="Proteomes" id="UP000784294"/>
    </source>
</evidence>
<comment type="caution">
    <text evidence="2">The sequence shown here is derived from an EMBL/GenBank/DDBJ whole genome shotgun (WGS) entry which is preliminary data.</text>
</comment>
<dbReference type="EMBL" id="CAAALY010286130">
    <property type="protein sequence ID" value="VEL43857.1"/>
    <property type="molecule type" value="Genomic_DNA"/>
</dbReference>
<evidence type="ECO:0000313" key="2">
    <source>
        <dbReference type="EMBL" id="VEL43857.1"/>
    </source>
</evidence>
<protein>
    <submittedName>
        <fullName evidence="2">Uncharacterized protein</fullName>
    </submittedName>
</protein>
<name>A0A3S5B2D4_9PLAT</name>
<feature type="compositionally biased region" description="Low complexity" evidence="1">
    <location>
        <begin position="57"/>
        <end position="70"/>
    </location>
</feature>
<reference evidence="2" key="1">
    <citation type="submission" date="2018-11" db="EMBL/GenBank/DDBJ databases">
        <authorList>
            <consortium name="Pathogen Informatics"/>
        </authorList>
    </citation>
    <scope>NUCLEOTIDE SEQUENCE</scope>
</reference>
<proteinExistence type="predicted"/>
<sequence length="86" mass="9021">MVGWLSLRSMAHSIVGSTDGNSSSSSGLYSLAFAGSKHLLLFQSSPETKADAHRIGASSASTSEPSLASAKEPEHSIWWSLGTDRV</sequence>
<dbReference type="Proteomes" id="UP000784294">
    <property type="component" value="Unassembled WGS sequence"/>
</dbReference>
<feature type="region of interest" description="Disordered" evidence="1">
    <location>
        <begin position="52"/>
        <end position="74"/>
    </location>
</feature>
<keyword evidence="3" id="KW-1185">Reference proteome</keyword>
<gene>
    <name evidence="2" type="ORF">PXEA_LOCUS37297</name>
</gene>
<dbReference type="AlphaFoldDB" id="A0A3S5B2D4"/>
<organism evidence="2 3">
    <name type="scientific">Protopolystoma xenopodis</name>
    <dbReference type="NCBI Taxonomy" id="117903"/>
    <lineage>
        <taxon>Eukaryota</taxon>
        <taxon>Metazoa</taxon>
        <taxon>Spiralia</taxon>
        <taxon>Lophotrochozoa</taxon>
        <taxon>Platyhelminthes</taxon>
        <taxon>Monogenea</taxon>
        <taxon>Polyopisthocotylea</taxon>
        <taxon>Polystomatidea</taxon>
        <taxon>Polystomatidae</taxon>
        <taxon>Protopolystoma</taxon>
    </lineage>
</organism>
<evidence type="ECO:0000256" key="1">
    <source>
        <dbReference type="SAM" id="MobiDB-lite"/>
    </source>
</evidence>